<keyword evidence="2" id="KW-1185">Reference proteome</keyword>
<dbReference type="Proteomes" id="UP000467006">
    <property type="component" value="Chromosome"/>
</dbReference>
<proteinExistence type="predicted"/>
<dbReference type="EMBL" id="AP022563">
    <property type="protein sequence ID" value="BBX18135.1"/>
    <property type="molecule type" value="Genomic_DNA"/>
</dbReference>
<accession>A0A7I7K255</accession>
<dbReference type="AlphaFoldDB" id="A0A7I7K255"/>
<evidence type="ECO:0000313" key="2">
    <source>
        <dbReference type="Proteomes" id="UP000467006"/>
    </source>
</evidence>
<organism evidence="1 2">
    <name type="scientific">Mycolicibacterium duvalii</name>
    <dbReference type="NCBI Taxonomy" id="39688"/>
    <lineage>
        <taxon>Bacteria</taxon>
        <taxon>Bacillati</taxon>
        <taxon>Actinomycetota</taxon>
        <taxon>Actinomycetes</taxon>
        <taxon>Mycobacteriales</taxon>
        <taxon>Mycobacteriaceae</taxon>
        <taxon>Mycolicibacterium</taxon>
    </lineage>
</organism>
<evidence type="ECO:0000313" key="1">
    <source>
        <dbReference type="EMBL" id="BBX18135.1"/>
    </source>
</evidence>
<protein>
    <submittedName>
        <fullName evidence="1">Uncharacterized protein</fullName>
    </submittedName>
</protein>
<dbReference type="KEGG" id="mdu:MDUV_29950"/>
<name>A0A7I7K255_9MYCO</name>
<sequence>MEAVRRKVLSDNAVINEHQDRAEPLLGLKPDSDRHKCPGIRPVPAGVLIYDMGEERSHFPLPPVVIVETGLAPVTAR</sequence>
<reference evidence="1 2" key="1">
    <citation type="journal article" date="2019" name="Emerg. Microbes Infect.">
        <title>Comprehensive subspecies identification of 175 nontuberculous mycobacteria species based on 7547 genomic profiles.</title>
        <authorList>
            <person name="Matsumoto Y."/>
            <person name="Kinjo T."/>
            <person name="Motooka D."/>
            <person name="Nabeya D."/>
            <person name="Jung N."/>
            <person name="Uechi K."/>
            <person name="Horii T."/>
            <person name="Iida T."/>
            <person name="Fujita J."/>
            <person name="Nakamura S."/>
        </authorList>
    </citation>
    <scope>NUCLEOTIDE SEQUENCE [LARGE SCALE GENOMIC DNA]</scope>
    <source>
        <strain evidence="1 2">JCM 6396</strain>
    </source>
</reference>
<gene>
    <name evidence="1" type="ORF">MDUV_29950</name>
</gene>